<evidence type="ECO:0000256" key="8">
    <source>
        <dbReference type="ARBA" id="ARBA00022553"/>
    </source>
</evidence>
<evidence type="ECO:0000313" key="20">
    <source>
        <dbReference type="Ensembl" id="ENSKMAP00000006531.1"/>
    </source>
</evidence>
<keyword evidence="6" id="KW-1003">Cell membrane</keyword>
<reference evidence="20" key="2">
    <citation type="submission" date="2025-09" db="UniProtKB">
        <authorList>
            <consortium name="Ensembl"/>
        </authorList>
    </citation>
    <scope>IDENTIFICATION</scope>
</reference>
<evidence type="ECO:0000259" key="19">
    <source>
        <dbReference type="PROSITE" id="PS50004"/>
    </source>
</evidence>
<keyword evidence="12" id="KW-0965">Cell junction</keyword>
<evidence type="ECO:0000256" key="7">
    <source>
        <dbReference type="ARBA" id="ARBA00022490"/>
    </source>
</evidence>
<dbReference type="PANTHER" id="PTHR10857:SF3">
    <property type="entry name" value="COPINE-2"/>
    <property type="match status" value="1"/>
</dbReference>
<dbReference type="GO" id="GO:0005544">
    <property type="term" value="F:calcium-dependent phospholipid binding"/>
    <property type="evidence" value="ECO:0007669"/>
    <property type="project" value="InterPro"/>
</dbReference>
<accession>A0A3Q2ZRV6</accession>
<dbReference type="GO" id="GO:0005634">
    <property type="term" value="C:nucleus"/>
    <property type="evidence" value="ECO:0007669"/>
    <property type="project" value="UniProtKB-SubCell"/>
</dbReference>
<evidence type="ECO:0000256" key="17">
    <source>
        <dbReference type="ARBA" id="ARBA00074834"/>
    </source>
</evidence>
<dbReference type="OMA" id="QNIGARE"/>
<keyword evidence="21" id="KW-1185">Reference proteome</keyword>
<dbReference type="GeneTree" id="ENSGT00940000157653"/>
<proteinExistence type="inferred from homology"/>
<keyword evidence="10" id="KW-0677">Repeat</keyword>
<dbReference type="CDD" id="cd04047">
    <property type="entry name" value="C2B_Copine"/>
    <property type="match status" value="1"/>
</dbReference>
<dbReference type="Gene3D" id="2.60.40.150">
    <property type="entry name" value="C2 domain"/>
    <property type="match status" value="2"/>
</dbReference>
<evidence type="ECO:0000256" key="18">
    <source>
        <dbReference type="ARBA" id="ARBA00076171"/>
    </source>
</evidence>
<keyword evidence="11" id="KW-0106">Calcium</keyword>
<dbReference type="GO" id="GO:0005925">
    <property type="term" value="C:focal adhesion"/>
    <property type="evidence" value="ECO:0007669"/>
    <property type="project" value="UniProtKB-SubCell"/>
</dbReference>
<feature type="domain" description="C2" evidence="19">
    <location>
        <begin position="1"/>
        <end position="82"/>
    </location>
</feature>
<organism evidence="20 21">
    <name type="scientific">Kryptolebias marmoratus</name>
    <name type="common">Mangrove killifish</name>
    <name type="synonym">Rivulus marmoratus</name>
    <dbReference type="NCBI Taxonomy" id="37003"/>
    <lineage>
        <taxon>Eukaryota</taxon>
        <taxon>Metazoa</taxon>
        <taxon>Chordata</taxon>
        <taxon>Craniata</taxon>
        <taxon>Vertebrata</taxon>
        <taxon>Euteleostomi</taxon>
        <taxon>Actinopterygii</taxon>
        <taxon>Neopterygii</taxon>
        <taxon>Teleostei</taxon>
        <taxon>Neoteleostei</taxon>
        <taxon>Acanthomorphata</taxon>
        <taxon>Ovalentaria</taxon>
        <taxon>Atherinomorphae</taxon>
        <taxon>Cyprinodontiformes</taxon>
        <taxon>Rivulidae</taxon>
        <taxon>Kryptolebias</taxon>
    </lineage>
</organism>
<dbReference type="FunFam" id="2.60.40.150:FF:000099">
    <property type="entry name" value="Copine 3"/>
    <property type="match status" value="1"/>
</dbReference>
<dbReference type="GO" id="GO:0071277">
    <property type="term" value="P:cellular response to calcium ion"/>
    <property type="evidence" value="ECO:0007669"/>
    <property type="project" value="UniProtKB-ARBA"/>
</dbReference>
<evidence type="ECO:0000256" key="14">
    <source>
        <dbReference type="ARBA" id="ARBA00023242"/>
    </source>
</evidence>
<comment type="similarity">
    <text evidence="5">Belongs to the copine family.</text>
</comment>
<dbReference type="GO" id="GO:0005737">
    <property type="term" value="C:cytoplasm"/>
    <property type="evidence" value="ECO:0007669"/>
    <property type="project" value="UniProtKB-SubCell"/>
</dbReference>
<keyword evidence="13" id="KW-0472">Membrane</keyword>
<dbReference type="KEGG" id="kmr:108229497"/>
<dbReference type="RefSeq" id="XP_017260656.2">
    <property type="nucleotide sequence ID" value="XM_017405167.3"/>
</dbReference>
<evidence type="ECO:0000313" key="21">
    <source>
        <dbReference type="Proteomes" id="UP000264800"/>
    </source>
</evidence>
<evidence type="ECO:0000256" key="4">
    <source>
        <dbReference type="ARBA" id="ARBA00004496"/>
    </source>
</evidence>
<dbReference type="InterPro" id="IPR035892">
    <property type="entry name" value="C2_domain_sf"/>
</dbReference>
<keyword evidence="9" id="KW-0479">Metal-binding</keyword>
<dbReference type="Pfam" id="PF00168">
    <property type="entry name" value="C2"/>
    <property type="match status" value="2"/>
</dbReference>
<evidence type="ECO:0000256" key="15">
    <source>
        <dbReference type="ARBA" id="ARBA00058857"/>
    </source>
</evidence>
<evidence type="ECO:0000256" key="9">
    <source>
        <dbReference type="ARBA" id="ARBA00022723"/>
    </source>
</evidence>
<dbReference type="InterPro" id="IPR045052">
    <property type="entry name" value="Copine"/>
</dbReference>
<evidence type="ECO:0000256" key="10">
    <source>
        <dbReference type="ARBA" id="ARBA00022737"/>
    </source>
</evidence>
<evidence type="ECO:0000256" key="13">
    <source>
        <dbReference type="ARBA" id="ARBA00023136"/>
    </source>
</evidence>
<reference evidence="20" key="1">
    <citation type="submission" date="2025-08" db="UniProtKB">
        <authorList>
            <consortium name="Ensembl"/>
        </authorList>
    </citation>
    <scope>IDENTIFICATION</scope>
</reference>
<dbReference type="GO" id="GO:0046872">
    <property type="term" value="F:metal ion binding"/>
    <property type="evidence" value="ECO:0007669"/>
    <property type="project" value="UniProtKB-KW"/>
</dbReference>
<keyword evidence="14" id="KW-0539">Nucleus</keyword>
<dbReference type="CDD" id="cd04048">
    <property type="entry name" value="C2A_Copine"/>
    <property type="match status" value="1"/>
</dbReference>
<keyword evidence="7" id="KW-0963">Cytoplasm</keyword>
<sequence length="340" mass="38228">MSFPSSVPALQLGRTETAVNNLNPVFGVKFQVDYHFEEIQKLRFAMFDEDKCATQLYEHDFLGEFICTLGVIVSNKKLHRPLILANGKPAGKGSITITAQELSDNRIITLTLSGRKLDKKDFFGKSDPYLEFHKQGEDGKWMLVHRTEVIKNTLDPVWKPFTVPLISLCNGDVDRNIKVLCYDYDNDGGHDFIGEFQTTVAKMSEAQNSVEVEFDCINPKKQKKKKNYKNSGVIIVKSCKIAHDYTFLDYILGGCQLMFTVSKMSECRFFPALQCCSNEIHVSSCSALVLSKTDEKHSDFLFSFTGVEAGSESFPYREGRCEGGGLSELKRAQQMSNGVL</sequence>
<dbReference type="InterPro" id="IPR000008">
    <property type="entry name" value="C2_dom"/>
</dbReference>
<comment type="function">
    <text evidence="15">Calcium-dependent phospholipid-binding protein that plays a role in ERBB2-mediated tumor cell migration in response to growth factor heregulin stimulation.</text>
</comment>
<name>A0A3Q2ZRV6_KRYMA</name>
<evidence type="ECO:0000256" key="16">
    <source>
        <dbReference type="ARBA" id="ARBA00065466"/>
    </source>
</evidence>
<evidence type="ECO:0000256" key="5">
    <source>
        <dbReference type="ARBA" id="ARBA00009048"/>
    </source>
</evidence>
<dbReference type="PANTHER" id="PTHR10857">
    <property type="entry name" value="COPINE"/>
    <property type="match status" value="1"/>
</dbReference>
<evidence type="ECO:0000256" key="11">
    <source>
        <dbReference type="ARBA" id="ARBA00022837"/>
    </source>
</evidence>
<evidence type="ECO:0000256" key="2">
    <source>
        <dbReference type="ARBA" id="ARBA00004236"/>
    </source>
</evidence>
<dbReference type="SMART" id="SM00239">
    <property type="entry name" value="C2"/>
    <property type="match status" value="2"/>
</dbReference>
<protein>
    <recommendedName>
        <fullName evidence="17">Copine-3</fullName>
    </recommendedName>
    <alternativeName>
        <fullName evidence="18">Copine III</fullName>
    </alternativeName>
</protein>
<dbReference type="OrthoDB" id="5855668at2759"/>
<dbReference type="InterPro" id="IPR037768">
    <property type="entry name" value="C2B_Copine"/>
</dbReference>
<dbReference type="AlphaFoldDB" id="A0A3Q2ZRV6"/>
<evidence type="ECO:0000256" key="12">
    <source>
        <dbReference type="ARBA" id="ARBA00022949"/>
    </source>
</evidence>
<dbReference type="PROSITE" id="PS50004">
    <property type="entry name" value="C2"/>
    <property type="match status" value="2"/>
</dbReference>
<keyword evidence="8" id="KW-0597">Phosphoprotein</keyword>
<evidence type="ECO:0000256" key="6">
    <source>
        <dbReference type="ARBA" id="ARBA00022475"/>
    </source>
</evidence>
<dbReference type="FunFam" id="2.60.40.150:FF:000042">
    <property type="entry name" value="Copine 3"/>
    <property type="match status" value="1"/>
</dbReference>
<evidence type="ECO:0000256" key="1">
    <source>
        <dbReference type="ARBA" id="ARBA00004123"/>
    </source>
</evidence>
<comment type="subcellular location">
    <subcellularLocation>
        <location evidence="3">Cell junction</location>
        <location evidence="3">Focal adhesion</location>
    </subcellularLocation>
    <subcellularLocation>
        <location evidence="2">Cell membrane</location>
    </subcellularLocation>
    <subcellularLocation>
        <location evidence="4">Cytoplasm</location>
    </subcellularLocation>
    <subcellularLocation>
        <location evidence="1">Nucleus</location>
    </subcellularLocation>
</comment>
<dbReference type="GO" id="GO:0005886">
    <property type="term" value="C:plasma membrane"/>
    <property type="evidence" value="ECO:0007669"/>
    <property type="project" value="UniProtKB-SubCell"/>
</dbReference>
<dbReference type="STRING" id="37003.ENSKMAP00000006531"/>
<evidence type="ECO:0000256" key="3">
    <source>
        <dbReference type="ARBA" id="ARBA00004246"/>
    </source>
</evidence>
<comment type="subunit">
    <text evidence="16">Monomer. Interacts with ERBB2 (preferentially with the tyrosine phosphorylated form); this interaction occurs at the cell membrane and is increased in a growth factor heregulin-dependent manner. Interacts with SHC1; this interaction may mediate the binding of CPNE3 with ERBB2. Interacts with RACK1.</text>
</comment>
<dbReference type="SUPFAM" id="SSF49562">
    <property type="entry name" value="C2 domain (Calcium/lipid-binding domain, CaLB)"/>
    <property type="match status" value="2"/>
</dbReference>
<dbReference type="GeneID" id="108229497"/>
<dbReference type="Proteomes" id="UP000264800">
    <property type="component" value="Unplaced"/>
</dbReference>
<dbReference type="Ensembl" id="ENSKMAT00000006639.1">
    <property type="protein sequence ID" value="ENSKMAP00000006531.1"/>
    <property type="gene ID" value="ENSKMAG00000004946.1"/>
</dbReference>
<feature type="domain" description="C2" evidence="19">
    <location>
        <begin position="89"/>
        <end position="214"/>
    </location>
</feature>